<reference evidence="2" key="1">
    <citation type="journal article" date="2023" name="Mol. Biol. Evol.">
        <title>Third-Generation Sequencing Reveals the Adaptive Role of the Epigenome in Three Deep-Sea Polychaetes.</title>
        <authorList>
            <person name="Perez M."/>
            <person name="Aroh O."/>
            <person name="Sun Y."/>
            <person name="Lan Y."/>
            <person name="Juniper S.K."/>
            <person name="Young C.R."/>
            <person name="Angers B."/>
            <person name="Qian P.Y."/>
        </authorList>
    </citation>
    <scope>NUCLEOTIDE SEQUENCE</scope>
    <source>
        <strain evidence="2">R07B-5</strain>
    </source>
</reference>
<feature type="region of interest" description="Disordered" evidence="1">
    <location>
        <begin position="49"/>
        <end position="78"/>
    </location>
</feature>
<gene>
    <name evidence="2" type="ORF">NP493_532g03011</name>
</gene>
<sequence>MTSWVRLSWSWFTGPFQLSRRGWSFPVKTTYCGHAVQGRVYRATYVSTWPTSQPTPHRTAPRRNPQTNRPQPRMILTG</sequence>
<evidence type="ECO:0000313" key="3">
    <source>
        <dbReference type="Proteomes" id="UP001209878"/>
    </source>
</evidence>
<keyword evidence="3" id="KW-1185">Reference proteome</keyword>
<evidence type="ECO:0000313" key="2">
    <source>
        <dbReference type="EMBL" id="KAK2178731.1"/>
    </source>
</evidence>
<evidence type="ECO:0000256" key="1">
    <source>
        <dbReference type="SAM" id="MobiDB-lite"/>
    </source>
</evidence>
<name>A0AAD9KWJ6_RIDPI</name>
<dbReference type="Proteomes" id="UP001209878">
    <property type="component" value="Unassembled WGS sequence"/>
</dbReference>
<dbReference type="AlphaFoldDB" id="A0AAD9KWJ6"/>
<dbReference type="EMBL" id="JAODUO010000531">
    <property type="protein sequence ID" value="KAK2178731.1"/>
    <property type="molecule type" value="Genomic_DNA"/>
</dbReference>
<feature type="compositionally biased region" description="Low complexity" evidence="1">
    <location>
        <begin position="62"/>
        <end position="78"/>
    </location>
</feature>
<organism evidence="2 3">
    <name type="scientific">Ridgeia piscesae</name>
    <name type="common">Tubeworm</name>
    <dbReference type="NCBI Taxonomy" id="27915"/>
    <lineage>
        <taxon>Eukaryota</taxon>
        <taxon>Metazoa</taxon>
        <taxon>Spiralia</taxon>
        <taxon>Lophotrochozoa</taxon>
        <taxon>Annelida</taxon>
        <taxon>Polychaeta</taxon>
        <taxon>Sedentaria</taxon>
        <taxon>Canalipalpata</taxon>
        <taxon>Sabellida</taxon>
        <taxon>Siboglinidae</taxon>
        <taxon>Ridgeia</taxon>
    </lineage>
</organism>
<proteinExistence type="predicted"/>
<accession>A0AAD9KWJ6</accession>
<comment type="caution">
    <text evidence="2">The sequence shown here is derived from an EMBL/GenBank/DDBJ whole genome shotgun (WGS) entry which is preliminary data.</text>
</comment>
<protein>
    <submittedName>
        <fullName evidence="2">Uncharacterized protein</fullName>
    </submittedName>
</protein>